<dbReference type="RefSeq" id="WP_239265657.1">
    <property type="nucleotide sequence ID" value="NZ_JAKRCV010000058.1"/>
</dbReference>
<dbReference type="SMART" id="SM00327">
    <property type="entry name" value="VWA"/>
    <property type="match status" value="1"/>
</dbReference>
<protein>
    <submittedName>
        <fullName evidence="3">Substrate-binding and VWA domain-containing protein</fullName>
    </submittedName>
</protein>
<dbReference type="EMBL" id="JAKRCV010000058">
    <property type="protein sequence ID" value="MCG7323106.1"/>
    <property type="molecule type" value="Genomic_DNA"/>
</dbReference>
<dbReference type="Pfam" id="PF13768">
    <property type="entry name" value="VWA_3"/>
    <property type="match status" value="1"/>
</dbReference>
<comment type="caution">
    <text evidence="3">The sequence shown here is derived from an EMBL/GenBank/DDBJ whole genome shotgun (WGS) entry which is preliminary data.</text>
</comment>
<feature type="transmembrane region" description="Helical" evidence="1">
    <location>
        <begin position="16"/>
        <end position="37"/>
    </location>
</feature>
<dbReference type="Proteomes" id="UP001521931">
    <property type="component" value="Unassembled WGS sequence"/>
</dbReference>
<keyword evidence="4" id="KW-1185">Reference proteome</keyword>
<evidence type="ECO:0000259" key="2">
    <source>
        <dbReference type="PROSITE" id="PS50234"/>
    </source>
</evidence>
<gene>
    <name evidence="3" type="ORF">MHL29_14565</name>
</gene>
<dbReference type="InterPro" id="IPR002035">
    <property type="entry name" value="VWF_A"/>
</dbReference>
<keyword evidence="1" id="KW-1133">Transmembrane helix</keyword>
<dbReference type="PROSITE" id="PS50234">
    <property type="entry name" value="VWFA"/>
    <property type="match status" value="1"/>
</dbReference>
<keyword evidence="1" id="KW-0472">Membrane</keyword>
<evidence type="ECO:0000313" key="3">
    <source>
        <dbReference type="EMBL" id="MCG7323106.1"/>
    </source>
</evidence>
<organism evidence="3 4">
    <name type="scientific">Arsenicicoccus bolidensis</name>
    <dbReference type="NCBI Taxonomy" id="229480"/>
    <lineage>
        <taxon>Bacteria</taxon>
        <taxon>Bacillati</taxon>
        <taxon>Actinomycetota</taxon>
        <taxon>Actinomycetes</taxon>
        <taxon>Micrococcales</taxon>
        <taxon>Intrasporangiaceae</taxon>
        <taxon>Arsenicicoccus</taxon>
    </lineage>
</organism>
<evidence type="ECO:0000313" key="4">
    <source>
        <dbReference type="Proteomes" id="UP001521931"/>
    </source>
</evidence>
<dbReference type="Gene3D" id="3.40.50.410">
    <property type="entry name" value="von Willebrand factor, type A domain"/>
    <property type="match status" value="1"/>
</dbReference>
<feature type="domain" description="VWFA" evidence="2">
    <location>
        <begin position="381"/>
        <end position="581"/>
    </location>
</feature>
<reference evidence="3 4" key="1">
    <citation type="submission" date="2022-02" db="EMBL/GenBank/DDBJ databases">
        <title>Uncovering new skin microbiome diversity through culturing and metagenomics.</title>
        <authorList>
            <person name="Conlan S."/>
            <person name="Deming C."/>
            <person name="Nisc Comparative Sequencing Program N."/>
            <person name="Segre J.A."/>
        </authorList>
    </citation>
    <scope>NUCLEOTIDE SEQUENCE [LARGE SCALE GENOMIC DNA]</scope>
    <source>
        <strain evidence="3 4">ACRQZ</strain>
    </source>
</reference>
<dbReference type="Pfam" id="PF13531">
    <property type="entry name" value="SBP_bac_11"/>
    <property type="match status" value="1"/>
</dbReference>
<name>A0ABS9Q5G1_9MICO</name>
<dbReference type="InterPro" id="IPR036465">
    <property type="entry name" value="vWFA_dom_sf"/>
</dbReference>
<dbReference type="SUPFAM" id="SSF53850">
    <property type="entry name" value="Periplasmic binding protein-like II"/>
    <property type="match status" value="1"/>
</dbReference>
<dbReference type="SUPFAM" id="SSF53300">
    <property type="entry name" value="vWA-like"/>
    <property type="match status" value="1"/>
</dbReference>
<accession>A0ABS9Q5G1</accession>
<sequence>MLQTYGRHRGSSSDRVGNVAAAIIALAALGGVGVVAVQGPTGSRQAEVRTCDDATTIYASPALTDALAQVADDYRVAQRSACARVAVQQAAGPAALPGLLSSDRAALWLARSEGDVAALPSSVRRTAPQLVASTPVVLAMPSAMADTGTWGWPTRPLTPDAWRSWMLGRSTLAQTGHPEWASFSIRMADPATSPTAAIGFGAMITLANGGPLAKAPDYAEPSDKDLAVIKVEHRITSLAGNDGDVLPDQDDTLSEVTSRASAYVTTERAVAAHNAVDPTVPLAAVPLAGGAASVPLSVLGVGATADDAPGAASARGFRAYLTSASGLAALRAAGLRAPDGAAPTDHPAGVAYAAPLRPAAVPLPVLQQTVQAWRGMHSRISSMVLVDASGSMNQHFAGGATSRIDLVRGLVGNVYQTASPRARSGVCFFHTSNELGTPLIERPTDLAVNESADADRQHRDVVVQAMSNVTIKGGTPLYQAVREAYAYTLDEYDPGYVNQLVILSDGANRDTTSPDTLGQLLTYLNEAKDPQRPVRIICLGYGAEADMGALQAIASATGGRAAQVNSPSEMKAAVNLALFSL</sequence>
<evidence type="ECO:0000256" key="1">
    <source>
        <dbReference type="SAM" id="Phobius"/>
    </source>
</evidence>
<keyword evidence="1" id="KW-0812">Transmembrane</keyword>
<proteinExistence type="predicted"/>